<protein>
    <submittedName>
        <fullName evidence="1">2-hydroxyacyl-CoA dehydratase</fullName>
    </submittedName>
</protein>
<dbReference type="Gene3D" id="1.20.1270.370">
    <property type="match status" value="1"/>
</dbReference>
<name>A0ABS0SGT2_9HYPH</name>
<dbReference type="EMBL" id="JADGMQ010000010">
    <property type="protein sequence ID" value="MBI1621790.1"/>
    <property type="molecule type" value="Genomic_DNA"/>
</dbReference>
<dbReference type="Gene3D" id="3.40.50.11890">
    <property type="match status" value="1"/>
</dbReference>
<proteinExistence type="predicted"/>
<organism evidence="1 2">
    <name type="scientific">Aquamicrobium zhengzhouense</name>
    <dbReference type="NCBI Taxonomy" id="2781738"/>
    <lineage>
        <taxon>Bacteria</taxon>
        <taxon>Pseudomonadati</taxon>
        <taxon>Pseudomonadota</taxon>
        <taxon>Alphaproteobacteria</taxon>
        <taxon>Hyphomicrobiales</taxon>
        <taxon>Phyllobacteriaceae</taxon>
        <taxon>Aquamicrobium</taxon>
    </lineage>
</organism>
<evidence type="ECO:0000313" key="2">
    <source>
        <dbReference type="Proteomes" id="UP000601789"/>
    </source>
</evidence>
<dbReference type="Proteomes" id="UP000601789">
    <property type="component" value="Unassembled WGS sequence"/>
</dbReference>
<sequence length="380" mass="40759">MPKIDASSASDAARAELETAFAQRDRYLTGERTRVGIFGNGMPTALVEAAGACAVHVELAEVTTGGGSPIDVVIEPFLDASVSTFLNRFSRGEFADLQGIIFARDDAPALIAYQYAIEWVRQGRANSAVPPLFLWNLVHTDTEPTRHFNRVQADKLFGFFEAIGLRRPGPAQISAAIADEKMRAASLVKLSEAREQGVPAAQALRLRNAGRFMPAPKHGELLNAALSLIEKTPAAGRPRIGVIGSPLLSLKTYDMFDRLGVVTCDLQPWGDVWPGNFGDAKDLDELLVSTAADRSCHRIVPSEAYRQAILEATANAGCDVVICQLAQTDDTIGWEVPALAEAFSSRGTAFVNLGFRDPEPDEAWLADAAAAISAALGARQ</sequence>
<reference evidence="1 2" key="1">
    <citation type="submission" date="2020-10" db="EMBL/GenBank/DDBJ databases">
        <title>Aquamicrobium zhengzhouensis sp. nov., a exopolysaccharide producing bacterium isolated from farmland soil.</title>
        <authorList>
            <person name="Wang X."/>
        </authorList>
    </citation>
    <scope>NUCLEOTIDE SEQUENCE [LARGE SCALE GENOMIC DNA]</scope>
    <source>
        <strain evidence="2">cd-1</strain>
    </source>
</reference>
<dbReference type="RefSeq" id="WP_198477274.1">
    <property type="nucleotide sequence ID" value="NZ_JADGMQ010000010.1"/>
</dbReference>
<accession>A0ABS0SGT2</accession>
<gene>
    <name evidence="1" type="ORF">IOD40_14100</name>
</gene>
<evidence type="ECO:0000313" key="1">
    <source>
        <dbReference type="EMBL" id="MBI1621790.1"/>
    </source>
</evidence>
<comment type="caution">
    <text evidence="1">The sequence shown here is derived from an EMBL/GenBank/DDBJ whole genome shotgun (WGS) entry which is preliminary data.</text>
</comment>
<dbReference type="Pfam" id="PF06050">
    <property type="entry name" value="HGD-D"/>
    <property type="match status" value="1"/>
</dbReference>
<keyword evidence="2" id="KW-1185">Reference proteome</keyword>
<dbReference type="InterPro" id="IPR010327">
    <property type="entry name" value="FldB/FldC_alpha/beta"/>
</dbReference>